<dbReference type="Proteomes" id="UP000007487">
    <property type="component" value="Chromosome"/>
</dbReference>
<sequence length="196" mass="22819">MKKYYYIISIILLQSLFACKNNCTPDITGVNLTNSIFLTTIDSLKSVDANSYRIELRLDIDQINKRQDKDCIQGEKGLKSNIKELSIVSNANIFNTTAGEKINLDNFRIYDYVGFISDDYGEDIDANFKRYRLNEWIDMINNDYRDTYDSTFKFYNNFYIEFSDKNQSANNVKFKLIVTLMNGNVFEAETKPINIT</sequence>
<dbReference type="RefSeq" id="WP_013622470.1">
    <property type="nucleotide sequence ID" value="NC_015167.1"/>
</dbReference>
<dbReference type="HOGENOM" id="CLU_1388086_0_0_10"/>
<keyword evidence="3" id="KW-1185">Reference proteome</keyword>
<name>F0RC63_CELLC</name>
<dbReference type="KEGG" id="cly:Celly_2910"/>
<feature type="signal peptide" evidence="1">
    <location>
        <begin position="1"/>
        <end position="20"/>
    </location>
</feature>
<keyword evidence="1" id="KW-0732">Signal</keyword>
<feature type="chain" id="PRO_5003255814" description="Lipoprotein" evidence="1">
    <location>
        <begin position="21"/>
        <end position="196"/>
    </location>
</feature>
<dbReference type="AlphaFoldDB" id="F0RC63"/>
<evidence type="ECO:0008006" key="4">
    <source>
        <dbReference type="Google" id="ProtNLM"/>
    </source>
</evidence>
<evidence type="ECO:0000313" key="2">
    <source>
        <dbReference type="EMBL" id="ADY30727.1"/>
    </source>
</evidence>
<proteinExistence type="predicted"/>
<organism evidence="2 3">
    <name type="scientific">Cellulophaga lytica (strain ATCC 23178 / DSM 7489 / JCM 8516 / NBRC 14961 / NCIMB 1423 / VKM B-1433 / Cy l20)</name>
    <dbReference type="NCBI Taxonomy" id="867900"/>
    <lineage>
        <taxon>Bacteria</taxon>
        <taxon>Pseudomonadati</taxon>
        <taxon>Bacteroidota</taxon>
        <taxon>Flavobacteriia</taxon>
        <taxon>Flavobacteriales</taxon>
        <taxon>Flavobacteriaceae</taxon>
        <taxon>Cellulophaga</taxon>
    </lineage>
</organism>
<dbReference type="PROSITE" id="PS51257">
    <property type="entry name" value="PROKAR_LIPOPROTEIN"/>
    <property type="match status" value="1"/>
</dbReference>
<reference evidence="2" key="1">
    <citation type="journal article" date="2011" name="Stand. Genomic Sci.">
        <title>Complete genome sequence of Cellulophaga lytica type strain (LIM- 21).</title>
        <authorList>
            <person name="Pati A."/>
            <person name="Abt B."/>
            <person name="Teshima H."/>
            <person name="Nolan M."/>
            <person name="Lapidus A."/>
            <person name="Lucas S."/>
            <person name="Hammon N."/>
            <person name="Deshpande S."/>
            <person name="Cheng J.F."/>
            <person name="Tapia R."/>
            <person name="Han C."/>
            <person name="Goodwin L."/>
            <person name="Pitluck S."/>
            <person name="Liolios K."/>
            <person name="Pagani I."/>
            <person name="Mavromatis K."/>
            <person name="Ovchinikova G."/>
            <person name="Chen A."/>
            <person name="Palaniappan K."/>
            <person name="Land M."/>
            <person name="Hauser L."/>
            <person name="Jeffries C.D."/>
            <person name="Detter J.C."/>
            <person name="Brambilla E.M."/>
            <person name="Kannan K.P."/>
            <person name="Rohde M."/>
            <person name="Spring S."/>
            <person name="Goker M."/>
            <person name="Woyke T."/>
            <person name="Bristow J."/>
            <person name="Eisen J.A."/>
            <person name="Markowitz V."/>
            <person name="Hugenholtz P."/>
            <person name="Kyrpides N.C."/>
            <person name="Klenk H.P."/>
            <person name="Ivanova N."/>
        </authorList>
    </citation>
    <scope>NUCLEOTIDE SEQUENCE [LARGE SCALE GENOMIC DNA]</scope>
    <source>
        <strain evidence="2">DSM 7489</strain>
    </source>
</reference>
<gene>
    <name evidence="2" type="ordered locus">Celly_2910</name>
</gene>
<evidence type="ECO:0000256" key="1">
    <source>
        <dbReference type="SAM" id="SignalP"/>
    </source>
</evidence>
<evidence type="ECO:0000313" key="3">
    <source>
        <dbReference type="Proteomes" id="UP000007487"/>
    </source>
</evidence>
<protein>
    <recommendedName>
        <fullName evidence="4">Lipoprotein</fullName>
    </recommendedName>
</protein>
<dbReference type="EMBL" id="CP002534">
    <property type="protein sequence ID" value="ADY30727.1"/>
    <property type="molecule type" value="Genomic_DNA"/>
</dbReference>
<accession>F0RC63</accession>